<dbReference type="EMBL" id="CP103300">
    <property type="protein sequence ID" value="UYM14687.1"/>
    <property type="molecule type" value="Genomic_DNA"/>
</dbReference>
<dbReference type="Proteomes" id="UP001163255">
    <property type="component" value="Chromosome"/>
</dbReference>
<dbReference type="RefSeq" id="WP_262596309.1">
    <property type="nucleotide sequence ID" value="NZ_CP103300.1"/>
</dbReference>
<reference evidence="1" key="1">
    <citation type="submission" date="2022-10" db="EMBL/GenBank/DDBJ databases">
        <title>Completed Genome Sequence of two octocoral isolated bacterium, Endozoicomonas euniceicola EF212T and Endozoicomonas gorgoniicola PS125T.</title>
        <authorList>
            <person name="Chiou Y.-J."/>
            <person name="Chen Y.-H."/>
        </authorList>
    </citation>
    <scope>NUCLEOTIDE SEQUENCE</scope>
    <source>
        <strain evidence="1">EF212</strain>
    </source>
</reference>
<dbReference type="CDD" id="cd09739">
    <property type="entry name" value="Cas6_I-F"/>
    <property type="match status" value="1"/>
</dbReference>
<sequence>MMDSYCELKALPNPEIIQAAVVAELMQVLHQGLLSFDGRIGLDFPAYRQQGTLGGIIRVLGGRQDIKALQSQLANHPVVQDYGLLSERMEIPSGVTDYACYQRRHARGNSRFTRLKKRHLERGTWTEELEQAVTAKLQAPLDLPYVALKSASTAQKFLLFIQQKRQKEHQPGTFNGYGLSLDGANVPRF</sequence>
<proteinExistence type="predicted"/>
<name>A0ABY6GQ53_9GAMM</name>
<dbReference type="InterPro" id="IPR042564">
    <property type="entry name" value="CRISPR-Cas6/Csy4_sf"/>
</dbReference>
<gene>
    <name evidence="1" type="primary">cas6f</name>
    <name evidence="1" type="ORF">NX720_17575</name>
</gene>
<dbReference type="Pfam" id="PF09618">
    <property type="entry name" value="Cas_Csy4"/>
    <property type="match status" value="1"/>
</dbReference>
<accession>A0ABY6GQ53</accession>
<keyword evidence="2" id="KW-1185">Reference proteome</keyword>
<evidence type="ECO:0000313" key="2">
    <source>
        <dbReference type="Proteomes" id="UP001163255"/>
    </source>
</evidence>
<protein>
    <submittedName>
        <fullName evidence="1">Type I-F CRISPR-associated endoribonuclease Cas6/Csy4</fullName>
    </submittedName>
</protein>
<dbReference type="NCBIfam" id="TIGR02563">
    <property type="entry name" value="cas_Csy4"/>
    <property type="match status" value="1"/>
</dbReference>
<evidence type="ECO:0000313" key="1">
    <source>
        <dbReference type="EMBL" id="UYM14687.1"/>
    </source>
</evidence>
<dbReference type="Gene3D" id="3.30.70.2540">
    <property type="entry name" value="CRISPR-associated endoribonuclease Cas6/Csy4"/>
    <property type="match status" value="1"/>
</dbReference>
<dbReference type="InterPro" id="IPR013396">
    <property type="entry name" value="CRISPR-assoc_prot_Csy4"/>
</dbReference>
<organism evidence="1 2">
    <name type="scientific">Endozoicomonas euniceicola</name>
    <dbReference type="NCBI Taxonomy" id="1234143"/>
    <lineage>
        <taxon>Bacteria</taxon>
        <taxon>Pseudomonadati</taxon>
        <taxon>Pseudomonadota</taxon>
        <taxon>Gammaproteobacteria</taxon>
        <taxon>Oceanospirillales</taxon>
        <taxon>Endozoicomonadaceae</taxon>
        <taxon>Endozoicomonas</taxon>
    </lineage>
</organism>